<evidence type="ECO:0000313" key="3">
    <source>
        <dbReference type="Proteomes" id="UP000053201"/>
    </source>
</evidence>
<sequence>MPKKHCEVAYLTAKRISPVPIHLILITFIPNKHNPKMPLTHPTTLETMAQAIDQEMDQEIDQEDQPPSYDSLDPSPLLDTLMAQARSQTPPKKPPHKDDEDVLDRLCERLVGLVKEATEAVEDGEVVIYDSDEFEEDEGWNMERRQFVRSVEYPKVGPKLDSQYDMHTVPHVDLGLHCHHTHIPPITPPTLYTSLTTYLTTRIPMLKPAVEAFHRHVYAAYTGAIGYVLPKPYCNCHQTTKAKTRRVTF</sequence>
<keyword evidence="3" id="KW-1185">Reference proteome</keyword>
<organism evidence="2 3">
    <name type="scientific">Spizellomyces punctatus (strain DAOM BR117)</name>
    <dbReference type="NCBI Taxonomy" id="645134"/>
    <lineage>
        <taxon>Eukaryota</taxon>
        <taxon>Fungi</taxon>
        <taxon>Fungi incertae sedis</taxon>
        <taxon>Chytridiomycota</taxon>
        <taxon>Chytridiomycota incertae sedis</taxon>
        <taxon>Chytridiomycetes</taxon>
        <taxon>Spizellomycetales</taxon>
        <taxon>Spizellomycetaceae</taxon>
        <taxon>Spizellomyces</taxon>
    </lineage>
</organism>
<feature type="region of interest" description="Disordered" evidence="1">
    <location>
        <begin position="57"/>
        <end position="76"/>
    </location>
</feature>
<accession>A0A0L0HF13</accession>
<dbReference type="EMBL" id="KQ257458">
    <property type="protein sequence ID" value="KNC99368.1"/>
    <property type="molecule type" value="Genomic_DNA"/>
</dbReference>
<dbReference type="VEuPathDB" id="FungiDB:SPPG_05613"/>
<proteinExistence type="predicted"/>
<dbReference type="AlphaFoldDB" id="A0A0L0HF13"/>
<dbReference type="Proteomes" id="UP000053201">
    <property type="component" value="Unassembled WGS sequence"/>
</dbReference>
<dbReference type="RefSeq" id="XP_016607408.1">
    <property type="nucleotide sequence ID" value="XM_016753823.1"/>
</dbReference>
<dbReference type="InParanoid" id="A0A0L0HF13"/>
<evidence type="ECO:0000313" key="2">
    <source>
        <dbReference type="EMBL" id="KNC99368.1"/>
    </source>
</evidence>
<evidence type="ECO:0000256" key="1">
    <source>
        <dbReference type="SAM" id="MobiDB-lite"/>
    </source>
</evidence>
<feature type="compositionally biased region" description="Low complexity" evidence="1">
    <location>
        <begin position="65"/>
        <end position="76"/>
    </location>
</feature>
<dbReference type="OrthoDB" id="10548474at2759"/>
<protein>
    <submittedName>
        <fullName evidence="2">Uncharacterized protein</fullName>
    </submittedName>
</protein>
<reference evidence="2 3" key="1">
    <citation type="submission" date="2009-08" db="EMBL/GenBank/DDBJ databases">
        <title>The Genome Sequence of Spizellomyces punctatus strain DAOM BR117.</title>
        <authorList>
            <consortium name="The Broad Institute Genome Sequencing Platform"/>
            <person name="Russ C."/>
            <person name="Cuomo C."/>
            <person name="Shea T."/>
            <person name="Young S.K."/>
            <person name="Zeng Q."/>
            <person name="Koehrsen M."/>
            <person name="Haas B."/>
            <person name="Borodovsky M."/>
            <person name="Guigo R."/>
            <person name="Alvarado L."/>
            <person name="Berlin A."/>
            <person name="Bochicchio J."/>
            <person name="Borenstein D."/>
            <person name="Chapman S."/>
            <person name="Chen Z."/>
            <person name="Engels R."/>
            <person name="Freedman E."/>
            <person name="Gellesch M."/>
            <person name="Goldberg J."/>
            <person name="Griggs A."/>
            <person name="Gujja S."/>
            <person name="Heiman D."/>
            <person name="Hepburn T."/>
            <person name="Howarth C."/>
            <person name="Jen D."/>
            <person name="Larson L."/>
            <person name="Lewis B."/>
            <person name="Mehta T."/>
            <person name="Park D."/>
            <person name="Pearson M."/>
            <person name="Roberts A."/>
            <person name="Saif S."/>
            <person name="Shenoy N."/>
            <person name="Sisk P."/>
            <person name="Stolte C."/>
            <person name="Sykes S."/>
            <person name="Thomson T."/>
            <person name="Walk T."/>
            <person name="White J."/>
            <person name="Yandava C."/>
            <person name="Burger G."/>
            <person name="Gray M.W."/>
            <person name="Holland P.W.H."/>
            <person name="King N."/>
            <person name="Lang F.B.F."/>
            <person name="Roger A.J."/>
            <person name="Ruiz-Trillo I."/>
            <person name="Lander E."/>
            <person name="Nusbaum C."/>
        </authorList>
    </citation>
    <scope>NUCLEOTIDE SEQUENCE [LARGE SCALE GENOMIC DNA]</scope>
    <source>
        <strain evidence="2 3">DAOM BR117</strain>
    </source>
</reference>
<dbReference type="GeneID" id="27688976"/>
<gene>
    <name evidence="2" type="ORF">SPPG_05613</name>
</gene>
<name>A0A0L0HF13_SPIPD</name>